<keyword evidence="3 8" id="KW-1134">Transmembrane beta strand</keyword>
<evidence type="ECO:0000313" key="14">
    <source>
        <dbReference type="Proteomes" id="UP000027821"/>
    </source>
</evidence>
<dbReference type="PROSITE" id="PS52016">
    <property type="entry name" value="TONB_DEPENDENT_REC_3"/>
    <property type="match status" value="1"/>
</dbReference>
<name>A0A074KW86_9BACT</name>
<dbReference type="eggNOG" id="COG1629">
    <property type="taxonomic scope" value="Bacteria"/>
</dbReference>
<dbReference type="InterPro" id="IPR008969">
    <property type="entry name" value="CarboxyPept-like_regulatory"/>
</dbReference>
<dbReference type="InterPro" id="IPR037066">
    <property type="entry name" value="Plug_dom_sf"/>
</dbReference>
<dbReference type="InterPro" id="IPR012910">
    <property type="entry name" value="Plug_dom"/>
</dbReference>
<keyword evidence="6 8" id="KW-0472">Membrane</keyword>
<dbReference type="STRING" id="1048983.EL17_08875"/>
<dbReference type="GO" id="GO:0009279">
    <property type="term" value="C:cell outer membrane"/>
    <property type="evidence" value="ECO:0007669"/>
    <property type="project" value="UniProtKB-SubCell"/>
</dbReference>
<evidence type="ECO:0000256" key="9">
    <source>
        <dbReference type="RuleBase" id="RU003357"/>
    </source>
</evidence>
<dbReference type="AlphaFoldDB" id="A0A074KW86"/>
<sequence length="1200" mass="134580">MARVLFLLLVSCLTLSGLLIANDAKTQTLSSYQVTLEANGSSLREVLQELERQTELTFSFPSKIGDFQPIYLKVKNENLDKVLLSLEKKFLISFNQVNHMIAVVEHKKNSTSRAKNENTGPSAISDPRKNIIQLLSSPITRNDTVRGFVLDDIGLPVFGVNVLIKGTNQGAITDENGVFALPNVQSGSVLIFQHMGYARQELPVSPIMQVTLVSLDFELSEVEIVSTGYQTLPKERSTGSYSKPDMEVLQNRTSSMNIADLLDGLVPGLTINKSPGAAIRNPILLRGLSSVSLSSSPLFVVDGLPVEDIQNINPQDVRDITVLKDATAASIWGARAANGVIVINTKVGSPTGRVQFQYDNFVAIEGRPDMSYFPYLNSQQYIQTAEEIFDPVNNPWQEVSTYFRQGRGIPPHEMILYNRQRGLISASQARFSLDSLAAINNRSQIEELWYRPSVLTNHTLSVSGGQKGYSFYGSGTYTGTRTDRPGNDQNRYKLNLRQNFDMGKRLKIDLITDITYNKSISQNNINVNSHFYPYQLFRDANGNNLEMSYMTEMSDSIRQVFQNLSRIDLSYVPLDEVNYAQTEIINRSIRNVLGVELNIIDGLQFQGRYGYTSDAIENQNYRDRMALGVRTETAEFTVVPSPGATPQYLLPNTGGNYEVTNSKGESWTIRNQFSYNKQWNNRKHQLNMIAGQEAQEQLNVMRRIQVRGYDDRLQTYTHVDYNGLALVNDVVKPNYVLTYSSLENGRYFGSSETTTRFTSYYSNMAYTFNNRYSVNASIRNDQSNLFGLDRSAQNRPAWSVGGKWDISRENFLSSVHWIDDIFLRTTYGIAGNAPNPGSAASWDILRPVNSAFFPEPGLLISTPGNSKLSWERTATTNFGIDFYLLGRISGSVDYYQRFTSDLLGTIPTNPFTGYSSVTGNLGDLENKGVEFALQTRNVVRNSFSWSSTLNISYNENKIKALHLTQETTSGDVRVTEQYVEGYPAFSVFAYNYAGLDSNGDPQIRLADGTITKNTNVTTPDDVRFMGTSQPKWNGGFGNTVRYGNFSLNVNTVFSLGHVMRRDVNQLYSGGRLGQRSFELGNAHVEFMDRWKESGDEATTLVPRHTDVFDGTRNTNYYVNGDVNIFSGSFIKIRDINLIYNLPSTMFNSIGIQQVTLRSQVGELLVWANNDLGIDPEYHFFSGSRSLRPAPRITFGLNVRF</sequence>
<feature type="chain" id="PRO_5001697088" evidence="10">
    <location>
        <begin position="22"/>
        <end position="1200"/>
    </location>
</feature>
<comment type="subcellular location">
    <subcellularLocation>
        <location evidence="1 8">Cell outer membrane</location>
        <topology evidence="1 8">Multi-pass membrane protein</topology>
    </subcellularLocation>
</comment>
<evidence type="ECO:0000256" key="7">
    <source>
        <dbReference type="ARBA" id="ARBA00023237"/>
    </source>
</evidence>
<feature type="signal peptide" evidence="10">
    <location>
        <begin position="1"/>
        <end position="21"/>
    </location>
</feature>
<dbReference type="Gene3D" id="2.40.170.20">
    <property type="entry name" value="TonB-dependent receptor, beta-barrel domain"/>
    <property type="match status" value="1"/>
</dbReference>
<keyword evidence="4 8" id="KW-0812">Transmembrane</keyword>
<dbReference type="InterPro" id="IPR036942">
    <property type="entry name" value="Beta-barrel_TonB_sf"/>
</dbReference>
<dbReference type="InterPro" id="IPR023997">
    <property type="entry name" value="TonB-dep_OMP_SusC/RagA_CS"/>
</dbReference>
<dbReference type="InterPro" id="IPR039426">
    <property type="entry name" value="TonB-dep_rcpt-like"/>
</dbReference>
<dbReference type="Gene3D" id="2.60.40.1120">
    <property type="entry name" value="Carboxypeptidase-like, regulatory domain"/>
    <property type="match status" value="1"/>
</dbReference>
<keyword evidence="7 8" id="KW-0998">Cell outer membrane</keyword>
<dbReference type="SUPFAM" id="SSF49464">
    <property type="entry name" value="Carboxypeptidase regulatory domain-like"/>
    <property type="match status" value="1"/>
</dbReference>
<dbReference type="EMBL" id="JMIH01000016">
    <property type="protein sequence ID" value="KEO74236.1"/>
    <property type="molecule type" value="Genomic_DNA"/>
</dbReference>
<evidence type="ECO:0000256" key="4">
    <source>
        <dbReference type="ARBA" id="ARBA00022692"/>
    </source>
</evidence>
<feature type="domain" description="TonB-dependent receptor-like beta-barrel" evidence="11">
    <location>
        <begin position="607"/>
        <end position="1002"/>
    </location>
</feature>
<dbReference type="RefSeq" id="WP_164675030.1">
    <property type="nucleotide sequence ID" value="NZ_JMIH01000016.1"/>
</dbReference>
<evidence type="ECO:0000313" key="13">
    <source>
        <dbReference type="EMBL" id="KEO74236.1"/>
    </source>
</evidence>
<dbReference type="Pfam" id="PF00593">
    <property type="entry name" value="TonB_dep_Rec_b-barrel"/>
    <property type="match status" value="1"/>
</dbReference>
<evidence type="ECO:0000256" key="6">
    <source>
        <dbReference type="ARBA" id="ARBA00023136"/>
    </source>
</evidence>
<dbReference type="Proteomes" id="UP000027821">
    <property type="component" value="Unassembled WGS sequence"/>
</dbReference>
<evidence type="ECO:0000259" key="12">
    <source>
        <dbReference type="Pfam" id="PF07715"/>
    </source>
</evidence>
<dbReference type="Pfam" id="PF07715">
    <property type="entry name" value="Plug"/>
    <property type="match status" value="1"/>
</dbReference>
<comment type="caution">
    <text evidence="13">The sequence shown here is derived from an EMBL/GenBank/DDBJ whole genome shotgun (WGS) entry which is preliminary data.</text>
</comment>
<dbReference type="NCBIfam" id="TIGR04056">
    <property type="entry name" value="OMP_RagA_SusC"/>
    <property type="match status" value="1"/>
</dbReference>
<dbReference type="Gene3D" id="2.170.130.10">
    <property type="entry name" value="TonB-dependent receptor, plug domain"/>
    <property type="match status" value="1"/>
</dbReference>
<keyword evidence="10" id="KW-0732">Signal</keyword>
<evidence type="ECO:0000256" key="5">
    <source>
        <dbReference type="ARBA" id="ARBA00023077"/>
    </source>
</evidence>
<gene>
    <name evidence="13" type="ORF">EL17_08875</name>
</gene>
<dbReference type="SUPFAM" id="SSF56935">
    <property type="entry name" value="Porins"/>
    <property type="match status" value="1"/>
</dbReference>
<dbReference type="InterPro" id="IPR023996">
    <property type="entry name" value="TonB-dep_OMP_SusC/RagA"/>
</dbReference>
<protein>
    <submittedName>
        <fullName evidence="13">Uncharacterized protein</fullName>
    </submittedName>
</protein>
<feature type="domain" description="TonB-dependent receptor plug" evidence="12">
    <location>
        <begin position="234"/>
        <end position="340"/>
    </location>
</feature>
<dbReference type="InterPro" id="IPR000531">
    <property type="entry name" value="Beta-barrel_TonB"/>
</dbReference>
<evidence type="ECO:0000256" key="1">
    <source>
        <dbReference type="ARBA" id="ARBA00004571"/>
    </source>
</evidence>
<proteinExistence type="inferred from homology"/>
<evidence type="ECO:0000256" key="10">
    <source>
        <dbReference type="SAM" id="SignalP"/>
    </source>
</evidence>
<reference evidence="13 14" key="1">
    <citation type="submission" date="2014-04" db="EMBL/GenBank/DDBJ databases">
        <title>Characterization and application of a salt tolerant electro-active bacterium.</title>
        <authorList>
            <person name="Yang L."/>
            <person name="Wei S."/>
            <person name="Tay Q.X.M."/>
        </authorList>
    </citation>
    <scope>NUCLEOTIDE SEQUENCE [LARGE SCALE GENOMIC DNA]</scope>
    <source>
        <strain evidence="13 14">LY1</strain>
    </source>
</reference>
<dbReference type="NCBIfam" id="TIGR04057">
    <property type="entry name" value="SusC_RagA_signa"/>
    <property type="match status" value="1"/>
</dbReference>
<evidence type="ECO:0000256" key="8">
    <source>
        <dbReference type="PROSITE-ProRule" id="PRU01360"/>
    </source>
</evidence>
<evidence type="ECO:0000256" key="2">
    <source>
        <dbReference type="ARBA" id="ARBA00022448"/>
    </source>
</evidence>
<keyword evidence="14" id="KW-1185">Reference proteome</keyword>
<keyword evidence="5 9" id="KW-0798">TonB box</keyword>
<evidence type="ECO:0000256" key="3">
    <source>
        <dbReference type="ARBA" id="ARBA00022452"/>
    </source>
</evidence>
<accession>A0A074KW86</accession>
<organism evidence="13 14">
    <name type="scientific">Anditalea andensis</name>
    <dbReference type="NCBI Taxonomy" id="1048983"/>
    <lineage>
        <taxon>Bacteria</taxon>
        <taxon>Pseudomonadati</taxon>
        <taxon>Bacteroidota</taxon>
        <taxon>Cytophagia</taxon>
        <taxon>Cytophagales</taxon>
        <taxon>Cytophagaceae</taxon>
        <taxon>Anditalea</taxon>
    </lineage>
</organism>
<comment type="similarity">
    <text evidence="8 9">Belongs to the TonB-dependent receptor family.</text>
</comment>
<evidence type="ECO:0000259" key="11">
    <source>
        <dbReference type="Pfam" id="PF00593"/>
    </source>
</evidence>
<keyword evidence="2 8" id="KW-0813">Transport</keyword>
<dbReference type="Pfam" id="PF13715">
    <property type="entry name" value="CarbopepD_reg_2"/>
    <property type="match status" value="1"/>
</dbReference>